<evidence type="ECO:0000313" key="1">
    <source>
        <dbReference type="EMBL" id="CAI9768034.1"/>
    </source>
</evidence>
<organism evidence="1 2">
    <name type="scientific">Fraxinus pennsylvanica</name>
    <dbReference type="NCBI Taxonomy" id="56036"/>
    <lineage>
        <taxon>Eukaryota</taxon>
        <taxon>Viridiplantae</taxon>
        <taxon>Streptophyta</taxon>
        <taxon>Embryophyta</taxon>
        <taxon>Tracheophyta</taxon>
        <taxon>Spermatophyta</taxon>
        <taxon>Magnoliopsida</taxon>
        <taxon>eudicotyledons</taxon>
        <taxon>Gunneridae</taxon>
        <taxon>Pentapetalae</taxon>
        <taxon>asterids</taxon>
        <taxon>lamiids</taxon>
        <taxon>Lamiales</taxon>
        <taxon>Oleaceae</taxon>
        <taxon>Oleeae</taxon>
        <taxon>Fraxinus</taxon>
    </lineage>
</organism>
<protein>
    <submittedName>
        <fullName evidence="1">Uncharacterized protein</fullName>
    </submittedName>
</protein>
<reference evidence="1" key="1">
    <citation type="submission" date="2023-05" db="EMBL/GenBank/DDBJ databases">
        <authorList>
            <person name="Huff M."/>
        </authorList>
    </citation>
    <scope>NUCLEOTIDE SEQUENCE</scope>
</reference>
<gene>
    <name evidence="1" type="ORF">FPE_LOCUS15464</name>
</gene>
<dbReference type="Proteomes" id="UP000834106">
    <property type="component" value="Chromosome 9"/>
</dbReference>
<accession>A0AAD1ZF10</accession>
<keyword evidence="2" id="KW-1185">Reference proteome</keyword>
<proteinExistence type="predicted"/>
<name>A0AAD1ZF10_9LAMI</name>
<dbReference type="AlphaFoldDB" id="A0AAD1ZF10"/>
<sequence>MLLQMQLASGPSQPRAAVYGDGGFSCSCFALSFSSFDDYLGTKADSFAAIANFYYEKLVQLLALLQDLYNACLSLADSYCRELAKNHHSLRYSSPIPPLSFEGNSQFDGGDACKAIDTDVESTCYSSHLCWELVRSIFDPDMVIAEH</sequence>
<dbReference type="EMBL" id="OU503044">
    <property type="protein sequence ID" value="CAI9768034.1"/>
    <property type="molecule type" value="Genomic_DNA"/>
</dbReference>
<evidence type="ECO:0000313" key="2">
    <source>
        <dbReference type="Proteomes" id="UP000834106"/>
    </source>
</evidence>